<feature type="region of interest" description="Disordered" evidence="1">
    <location>
        <begin position="539"/>
        <end position="601"/>
    </location>
</feature>
<dbReference type="EMBL" id="KV442022">
    <property type="protein sequence ID" value="OAQ33211.1"/>
    <property type="molecule type" value="Genomic_DNA"/>
</dbReference>
<evidence type="ECO:0000256" key="2">
    <source>
        <dbReference type="SAM" id="Phobius"/>
    </source>
</evidence>
<feature type="region of interest" description="Disordered" evidence="1">
    <location>
        <begin position="373"/>
        <end position="520"/>
    </location>
</feature>
<feature type="compositionally biased region" description="Polar residues" evidence="1">
    <location>
        <begin position="492"/>
        <end position="520"/>
    </location>
</feature>
<protein>
    <submittedName>
        <fullName evidence="3">Uncharacterized protein</fullName>
    </submittedName>
</protein>
<feature type="compositionally biased region" description="Low complexity" evidence="1">
    <location>
        <begin position="403"/>
        <end position="446"/>
    </location>
</feature>
<gene>
    <name evidence="3" type="ORF">K457DRAFT_29593</name>
</gene>
<dbReference type="OrthoDB" id="2431312at2759"/>
<feature type="compositionally biased region" description="Polar residues" evidence="1">
    <location>
        <begin position="589"/>
        <end position="601"/>
    </location>
</feature>
<feature type="compositionally biased region" description="Polar residues" evidence="1">
    <location>
        <begin position="379"/>
        <end position="388"/>
    </location>
</feature>
<dbReference type="AlphaFoldDB" id="A0A197K953"/>
<proteinExistence type="predicted"/>
<keyword evidence="2" id="KW-0812">Transmembrane</keyword>
<organism evidence="3 4">
    <name type="scientific">Linnemannia elongata AG-77</name>
    <dbReference type="NCBI Taxonomy" id="1314771"/>
    <lineage>
        <taxon>Eukaryota</taxon>
        <taxon>Fungi</taxon>
        <taxon>Fungi incertae sedis</taxon>
        <taxon>Mucoromycota</taxon>
        <taxon>Mortierellomycotina</taxon>
        <taxon>Mortierellomycetes</taxon>
        <taxon>Mortierellales</taxon>
        <taxon>Mortierellaceae</taxon>
        <taxon>Linnemannia</taxon>
    </lineage>
</organism>
<evidence type="ECO:0000313" key="3">
    <source>
        <dbReference type="EMBL" id="OAQ33211.1"/>
    </source>
</evidence>
<evidence type="ECO:0000313" key="4">
    <source>
        <dbReference type="Proteomes" id="UP000078512"/>
    </source>
</evidence>
<feature type="transmembrane region" description="Helical" evidence="2">
    <location>
        <begin position="344"/>
        <end position="366"/>
    </location>
</feature>
<keyword evidence="4" id="KW-1185">Reference proteome</keyword>
<accession>A0A197K953</accession>
<dbReference type="STRING" id="1314771.A0A197K953"/>
<feature type="compositionally biased region" description="Polar residues" evidence="1">
    <location>
        <begin position="555"/>
        <end position="572"/>
    </location>
</feature>
<feature type="compositionally biased region" description="Polar residues" evidence="1">
    <location>
        <begin position="448"/>
        <end position="482"/>
    </location>
</feature>
<reference evidence="3 4" key="1">
    <citation type="submission" date="2016-05" db="EMBL/GenBank/DDBJ databases">
        <title>Genome sequencing reveals origins of a unique bacterial endosymbiosis in the earliest lineages of terrestrial Fungi.</title>
        <authorList>
            <consortium name="DOE Joint Genome Institute"/>
            <person name="Uehling J."/>
            <person name="Gryganskyi A."/>
            <person name="Hameed K."/>
            <person name="Tschaplinski T."/>
            <person name="Misztal P."/>
            <person name="Wu S."/>
            <person name="Desiro A."/>
            <person name="Vande Pol N."/>
            <person name="Du Z.-Y."/>
            <person name="Zienkiewicz A."/>
            <person name="Zienkiewicz K."/>
            <person name="Morin E."/>
            <person name="Tisserant E."/>
            <person name="Splivallo R."/>
            <person name="Hainaut M."/>
            <person name="Henrissat B."/>
            <person name="Ohm R."/>
            <person name="Kuo A."/>
            <person name="Yan J."/>
            <person name="Lipzen A."/>
            <person name="Nolan M."/>
            <person name="Labutti K."/>
            <person name="Barry K."/>
            <person name="Goldstein A."/>
            <person name="Labbe J."/>
            <person name="Schadt C."/>
            <person name="Tuskan G."/>
            <person name="Grigoriev I."/>
            <person name="Martin F."/>
            <person name="Vilgalys R."/>
            <person name="Bonito G."/>
        </authorList>
    </citation>
    <scope>NUCLEOTIDE SEQUENCE [LARGE SCALE GENOMIC DNA]</scope>
    <source>
        <strain evidence="3 4">AG-77</strain>
    </source>
</reference>
<sequence length="601" mass="64395">MSVPLYTYPCLTPTASGDLLLLGISSAAEGTLNVHKLDLSNITSPVATLYASQSFPQEWTSKGPTACFPYSGNAPSIAFFAQFGSLSRFTNIRANGNIEPPIYYNEVAFVSPKLFSFAGSSSNFDYFHVYTNKTFPITGSSWSGARFNATDSIYSFHSYYTSQYPPALPSVSVGTFTPGGLGGFSVVFDKIGAGTIFSTQLNPNSVLGNPNGSLINLAKTQNVDMSGITLTDAAIPVTMNNVGYLLDKASDGTTVIYSINPSQSPKLQVLSITSDVPAFSTVQSAAAVGSKIIIYSTSNTSTVFFNSFDTAGGTWTGPNLIKAAKSPSSGNTSGDDGGGSKAPLGAIIGGVVGGLVVIALVVFFVVRKRRNGYKPTALSPPTDNSFQDPSKLGNATTPPTVPPTQQVYPNQQQQLLQQQPFQQQPLQQQQQQAYYQQQSQHQHLPPTSHYQIPQPNPSVYHNQQQQQPYSYTPPTLFSQEQHLPTAPVIFQPPSTSGGSPTYTQAAYSPSTTAVSEYPQTPVTPTSQAAYLTPEFKHQQAHHSHYIPPVPLIPNKPSNPQYVGHDLTSTAISETMEPELKSVVQPPSNPQFVPQSGSDYAQ</sequence>
<keyword evidence="2" id="KW-0472">Membrane</keyword>
<evidence type="ECO:0000256" key="1">
    <source>
        <dbReference type="SAM" id="MobiDB-lite"/>
    </source>
</evidence>
<name>A0A197K953_9FUNG</name>
<dbReference type="Proteomes" id="UP000078512">
    <property type="component" value="Unassembled WGS sequence"/>
</dbReference>
<keyword evidence="2" id="KW-1133">Transmembrane helix</keyword>